<keyword evidence="4" id="KW-1133">Transmembrane helix</keyword>
<dbReference type="SMART" id="SM00318">
    <property type="entry name" value="SNc"/>
    <property type="match status" value="1"/>
</dbReference>
<dbReference type="SUPFAM" id="SSF50199">
    <property type="entry name" value="Staphylococcal nuclease"/>
    <property type="match status" value="1"/>
</dbReference>
<dbReference type="InterPro" id="IPR035437">
    <property type="entry name" value="SNase_OB-fold_sf"/>
</dbReference>
<dbReference type="Proteomes" id="UP000196074">
    <property type="component" value="Unassembled WGS sequence"/>
</dbReference>
<comment type="caution">
    <text evidence="6">The sequence shown here is derived from an EMBL/GenBank/DDBJ whole genome shotgun (WGS) entry which is preliminary data.</text>
</comment>
<keyword evidence="4" id="KW-0812">Transmembrane</keyword>
<feature type="transmembrane region" description="Helical" evidence="4">
    <location>
        <begin position="7"/>
        <end position="25"/>
    </location>
</feature>
<feature type="domain" description="TNase-like" evidence="5">
    <location>
        <begin position="112"/>
        <end position="246"/>
    </location>
</feature>
<dbReference type="AlphaFoldDB" id="A0A1Y4QQ05"/>
<evidence type="ECO:0000313" key="7">
    <source>
        <dbReference type="Proteomes" id="UP000196074"/>
    </source>
</evidence>
<evidence type="ECO:0000256" key="2">
    <source>
        <dbReference type="ARBA" id="ARBA00022759"/>
    </source>
</evidence>
<dbReference type="RefSeq" id="WP_087216376.1">
    <property type="nucleotide sequence ID" value="NZ_NFLC01000061.1"/>
</dbReference>
<proteinExistence type="predicted"/>
<name>A0A1Y4QQ05_9ENTE</name>
<accession>A0A1Y4QQ05</accession>
<keyword evidence="1" id="KW-0540">Nuclease</keyword>
<dbReference type="Gene3D" id="2.40.50.90">
    <property type="match status" value="1"/>
</dbReference>
<keyword evidence="4" id="KW-0472">Membrane</keyword>
<dbReference type="InterPro" id="IPR016071">
    <property type="entry name" value="Staphylococal_nuclease_OB-fold"/>
</dbReference>
<sequence length="257" mass="29674">MKWLIKGIVGVIIIVTGLWFLTGFFNGVDPVIFLRDRIHSVLKTNDGTPYEVTTNPEQQMKQAEEFVDQKLQNVQKNIQSKYSHLKEYHVPGKIIQWFQSIFQDETEYPPLEKISVKLVRVVDGDTIIVLQNNKELTVRFLNVDTPESVKKDTPVQPYALDAKKFTEQQLTAAQQIHLVFDKGPQKDNYGRYLAYVFVDNNLLQQLLVQEGLARVTNIQSENQLYLSVLNETQEIVKTTNKGIWSIPNYVQMNGFRN</sequence>
<dbReference type="PANTHER" id="PTHR12302">
    <property type="entry name" value="EBNA2 BINDING PROTEIN P100"/>
    <property type="match status" value="1"/>
</dbReference>
<evidence type="ECO:0000256" key="4">
    <source>
        <dbReference type="SAM" id="Phobius"/>
    </source>
</evidence>
<dbReference type="EMBL" id="NFLC01000061">
    <property type="protein sequence ID" value="OUQ07160.1"/>
    <property type="molecule type" value="Genomic_DNA"/>
</dbReference>
<dbReference type="PANTHER" id="PTHR12302:SF3">
    <property type="entry name" value="SERINE_THREONINE-PROTEIN KINASE 31"/>
    <property type="match status" value="1"/>
</dbReference>
<dbReference type="PROSITE" id="PS50830">
    <property type="entry name" value="TNASE_3"/>
    <property type="match status" value="1"/>
</dbReference>
<evidence type="ECO:0000256" key="3">
    <source>
        <dbReference type="ARBA" id="ARBA00022801"/>
    </source>
</evidence>
<dbReference type="GO" id="GO:0004519">
    <property type="term" value="F:endonuclease activity"/>
    <property type="evidence" value="ECO:0007669"/>
    <property type="project" value="UniProtKB-KW"/>
</dbReference>
<keyword evidence="3" id="KW-0378">Hydrolase</keyword>
<dbReference type="GO" id="GO:0016787">
    <property type="term" value="F:hydrolase activity"/>
    <property type="evidence" value="ECO:0007669"/>
    <property type="project" value="UniProtKB-KW"/>
</dbReference>
<evidence type="ECO:0000259" key="5">
    <source>
        <dbReference type="PROSITE" id="PS50830"/>
    </source>
</evidence>
<evidence type="ECO:0000313" key="6">
    <source>
        <dbReference type="EMBL" id="OUQ07160.1"/>
    </source>
</evidence>
<reference evidence="7" key="1">
    <citation type="submission" date="2017-04" db="EMBL/GenBank/DDBJ databases">
        <title>Function of individual gut microbiota members based on whole genome sequencing of pure cultures obtained from chicken caecum.</title>
        <authorList>
            <person name="Medvecky M."/>
            <person name="Cejkova D."/>
            <person name="Polansky O."/>
            <person name="Karasova D."/>
            <person name="Kubasova T."/>
            <person name="Cizek A."/>
            <person name="Rychlik I."/>
        </authorList>
    </citation>
    <scope>NUCLEOTIDE SEQUENCE [LARGE SCALE GENOMIC DNA]</scope>
    <source>
        <strain evidence="7">An144</strain>
    </source>
</reference>
<organism evidence="6 7">
    <name type="scientific">Enterococcus cecorum</name>
    <dbReference type="NCBI Taxonomy" id="44008"/>
    <lineage>
        <taxon>Bacteria</taxon>
        <taxon>Bacillati</taxon>
        <taxon>Bacillota</taxon>
        <taxon>Bacilli</taxon>
        <taxon>Lactobacillales</taxon>
        <taxon>Enterococcaceae</taxon>
        <taxon>Enterococcus</taxon>
    </lineage>
</organism>
<gene>
    <name evidence="6" type="ORF">B5E88_12295</name>
</gene>
<keyword evidence="2" id="KW-0255">Endonuclease</keyword>
<dbReference type="Pfam" id="PF00565">
    <property type="entry name" value="SNase"/>
    <property type="match status" value="1"/>
</dbReference>
<protein>
    <recommendedName>
        <fullName evidence="5">TNase-like domain-containing protein</fullName>
    </recommendedName>
</protein>
<evidence type="ECO:0000256" key="1">
    <source>
        <dbReference type="ARBA" id="ARBA00022722"/>
    </source>
</evidence>